<evidence type="ECO:0000313" key="2">
    <source>
        <dbReference type="Proteomes" id="UP000029060"/>
    </source>
</evidence>
<protein>
    <submittedName>
        <fullName evidence="1">Uncharacterized protein</fullName>
    </submittedName>
</protein>
<sequence length="123" mass="13112">MCCCCESPQRSETSGDMPSDRRTTVSAVSATSAVSAASAAIERHISITRAGADGVVGHTEVHITTTTTTAATGEYFDPSSCCDVHERAMIATLRSYLRPEVAPACLMARLKATLDHCCEEERE</sequence>
<dbReference type="STRING" id="78345.BMERY_0087"/>
<evidence type="ECO:0000313" key="1">
    <source>
        <dbReference type="EMBL" id="KFI70675.1"/>
    </source>
</evidence>
<reference evidence="1 2" key="1">
    <citation type="submission" date="2014-03" db="EMBL/GenBank/DDBJ databases">
        <title>Genomics of Bifidobacteria.</title>
        <authorList>
            <person name="Ventura M."/>
            <person name="Milani C."/>
            <person name="Lugli G.A."/>
        </authorList>
    </citation>
    <scope>NUCLEOTIDE SEQUENCE [LARGE SCALE GENOMIC DNA]</scope>
    <source>
        <strain evidence="1 2">LMG 11341</strain>
    </source>
</reference>
<dbReference type="eggNOG" id="ENOG503082I">
    <property type="taxonomic scope" value="Bacteria"/>
</dbReference>
<dbReference type="AlphaFoldDB" id="A0A087BI25"/>
<organism evidence="1 2">
    <name type="scientific">Bifidobacterium merycicum</name>
    <dbReference type="NCBI Taxonomy" id="78345"/>
    <lineage>
        <taxon>Bacteria</taxon>
        <taxon>Bacillati</taxon>
        <taxon>Actinomycetota</taxon>
        <taxon>Actinomycetes</taxon>
        <taxon>Bifidobacteriales</taxon>
        <taxon>Bifidobacteriaceae</taxon>
        <taxon>Bifidobacterium</taxon>
    </lineage>
</organism>
<gene>
    <name evidence="1" type="ORF">BMERY_0087</name>
</gene>
<dbReference type="EMBL" id="JGZC01000005">
    <property type="protein sequence ID" value="KFI70675.1"/>
    <property type="molecule type" value="Genomic_DNA"/>
</dbReference>
<name>A0A087BI25_9BIFI</name>
<accession>A0A087BI25</accession>
<comment type="caution">
    <text evidence="1">The sequence shown here is derived from an EMBL/GenBank/DDBJ whole genome shotgun (WGS) entry which is preliminary data.</text>
</comment>
<keyword evidence="2" id="KW-1185">Reference proteome</keyword>
<proteinExistence type="predicted"/>
<dbReference type="Proteomes" id="UP000029060">
    <property type="component" value="Unassembled WGS sequence"/>
</dbReference>